<evidence type="ECO:0000313" key="1">
    <source>
        <dbReference type="EMBL" id="KAH7437043.1"/>
    </source>
</evidence>
<name>A0A8T2UTE4_CERRI</name>
<reference evidence="1" key="1">
    <citation type="submission" date="2021-08" db="EMBL/GenBank/DDBJ databases">
        <title>WGS assembly of Ceratopteris richardii.</title>
        <authorList>
            <person name="Marchant D.B."/>
            <person name="Chen G."/>
            <person name="Jenkins J."/>
            <person name="Shu S."/>
            <person name="Leebens-Mack J."/>
            <person name="Grimwood J."/>
            <person name="Schmutz J."/>
            <person name="Soltis P."/>
            <person name="Soltis D."/>
            <person name="Chen Z.-H."/>
        </authorList>
    </citation>
    <scope>NUCLEOTIDE SEQUENCE</scope>
    <source>
        <strain evidence="1">Whitten #5841</strain>
        <tissue evidence="1">Leaf</tissue>
    </source>
</reference>
<keyword evidence="2" id="KW-1185">Reference proteome</keyword>
<comment type="caution">
    <text evidence="1">The sequence shown here is derived from an EMBL/GenBank/DDBJ whole genome shotgun (WGS) entry which is preliminary data.</text>
</comment>
<sequence>MQQRSSCLMPFSFYSPLLQRYSSFRTILMRFEYAERLLENFSRMRVADHKLEGWDYAKFST</sequence>
<organism evidence="1 2">
    <name type="scientific">Ceratopteris richardii</name>
    <name type="common">Triangle waterfern</name>
    <dbReference type="NCBI Taxonomy" id="49495"/>
    <lineage>
        <taxon>Eukaryota</taxon>
        <taxon>Viridiplantae</taxon>
        <taxon>Streptophyta</taxon>
        <taxon>Embryophyta</taxon>
        <taxon>Tracheophyta</taxon>
        <taxon>Polypodiopsida</taxon>
        <taxon>Polypodiidae</taxon>
        <taxon>Polypodiales</taxon>
        <taxon>Pteridineae</taxon>
        <taxon>Pteridaceae</taxon>
        <taxon>Parkerioideae</taxon>
        <taxon>Ceratopteris</taxon>
    </lineage>
</organism>
<protein>
    <submittedName>
        <fullName evidence="1">Uncharacterized protein</fullName>
    </submittedName>
</protein>
<dbReference type="EMBL" id="CM035410">
    <property type="protein sequence ID" value="KAH7437043.1"/>
    <property type="molecule type" value="Genomic_DNA"/>
</dbReference>
<gene>
    <name evidence="1" type="ORF">KP509_05G053600</name>
</gene>
<evidence type="ECO:0000313" key="2">
    <source>
        <dbReference type="Proteomes" id="UP000825935"/>
    </source>
</evidence>
<dbReference type="Proteomes" id="UP000825935">
    <property type="component" value="Chromosome 5"/>
</dbReference>
<dbReference type="AlphaFoldDB" id="A0A8T2UTE4"/>
<accession>A0A8T2UTE4</accession>
<proteinExistence type="predicted"/>